<dbReference type="PRINTS" id="PR00032">
    <property type="entry name" value="HTHARAC"/>
</dbReference>
<organism evidence="7 8">
    <name type="scientific">Xylanibacillus composti</name>
    <dbReference type="NCBI Taxonomy" id="1572762"/>
    <lineage>
        <taxon>Bacteria</taxon>
        <taxon>Bacillati</taxon>
        <taxon>Bacillota</taxon>
        <taxon>Bacilli</taxon>
        <taxon>Bacillales</taxon>
        <taxon>Paenibacillaceae</taxon>
        <taxon>Xylanibacillus</taxon>
    </lineage>
</organism>
<comment type="caution">
    <text evidence="7">The sequence shown here is derived from an EMBL/GenBank/DDBJ whole genome shotgun (WGS) entry which is preliminary data.</text>
</comment>
<dbReference type="Gene3D" id="1.10.10.60">
    <property type="entry name" value="Homeodomain-like"/>
    <property type="match status" value="2"/>
</dbReference>
<protein>
    <submittedName>
        <fullName evidence="7">DNA-binding response regulator</fullName>
    </submittedName>
</protein>
<dbReference type="SMART" id="SM00448">
    <property type="entry name" value="REC"/>
    <property type="match status" value="1"/>
</dbReference>
<dbReference type="PANTHER" id="PTHR43280:SF28">
    <property type="entry name" value="HTH-TYPE TRANSCRIPTIONAL ACTIVATOR RHAS"/>
    <property type="match status" value="1"/>
</dbReference>
<dbReference type="PANTHER" id="PTHR43280">
    <property type="entry name" value="ARAC-FAMILY TRANSCRIPTIONAL REGULATOR"/>
    <property type="match status" value="1"/>
</dbReference>
<dbReference type="InterPro" id="IPR018060">
    <property type="entry name" value="HTH_AraC"/>
</dbReference>
<dbReference type="Gene3D" id="3.40.50.2300">
    <property type="match status" value="1"/>
</dbReference>
<dbReference type="SUPFAM" id="SSF52172">
    <property type="entry name" value="CheY-like"/>
    <property type="match status" value="1"/>
</dbReference>
<dbReference type="GO" id="GO:0000160">
    <property type="term" value="P:phosphorelay signal transduction system"/>
    <property type="evidence" value="ECO:0007669"/>
    <property type="project" value="InterPro"/>
</dbReference>
<dbReference type="SUPFAM" id="SSF46689">
    <property type="entry name" value="Homeodomain-like"/>
    <property type="match status" value="2"/>
</dbReference>
<dbReference type="GO" id="GO:0003700">
    <property type="term" value="F:DNA-binding transcription factor activity"/>
    <property type="evidence" value="ECO:0007669"/>
    <property type="project" value="InterPro"/>
</dbReference>
<keyword evidence="1" id="KW-0805">Transcription regulation</keyword>
<name>A0A8J4M0D6_9BACL</name>
<keyword evidence="2 7" id="KW-0238">DNA-binding</keyword>
<dbReference type="EMBL" id="BOVK01000003">
    <property type="protein sequence ID" value="GIQ67339.1"/>
    <property type="molecule type" value="Genomic_DNA"/>
</dbReference>
<sequence>MRQRAVLLVEDEPMTREGMRKALEVWSAGRYPIYVADNARDALQMMEELELELVVTDIRMPEMNGLEFVQAMADKLQAYMPPVILISGYAEFAYAQQAIRLGVVRYLLKPVSNDKLIEAVEHALSIQAQRSRVGVMERLLDPVLHEAHAQQGRISDSVAEALRYIDQHLNQAFGLKEVATHVHLNPSYFSVLFKEEMQLTFSDYVTRRRLQRAKELLVQTKLPIVEIAERVGYKTAKYFNKLFKEYEKQSPGQYRKRMSDRSD</sequence>
<dbReference type="Pfam" id="PF12833">
    <property type="entry name" value="HTH_18"/>
    <property type="match status" value="1"/>
</dbReference>
<evidence type="ECO:0000259" key="5">
    <source>
        <dbReference type="PROSITE" id="PS01124"/>
    </source>
</evidence>
<dbReference type="RefSeq" id="WP_213409947.1">
    <property type="nucleotide sequence ID" value="NZ_BOVK01000003.1"/>
</dbReference>
<evidence type="ECO:0000256" key="1">
    <source>
        <dbReference type="ARBA" id="ARBA00023015"/>
    </source>
</evidence>
<accession>A0A8J4M0D6</accession>
<dbReference type="InterPro" id="IPR020449">
    <property type="entry name" value="Tscrpt_reg_AraC-type_HTH"/>
</dbReference>
<gene>
    <name evidence="7" type="ORF">XYCOK13_01630</name>
</gene>
<evidence type="ECO:0000256" key="4">
    <source>
        <dbReference type="PROSITE-ProRule" id="PRU00169"/>
    </source>
</evidence>
<keyword evidence="4" id="KW-0597">Phosphoprotein</keyword>
<dbReference type="PROSITE" id="PS01124">
    <property type="entry name" value="HTH_ARAC_FAMILY_2"/>
    <property type="match status" value="1"/>
</dbReference>
<dbReference type="Pfam" id="PF00072">
    <property type="entry name" value="Response_reg"/>
    <property type="match status" value="1"/>
</dbReference>
<feature type="modified residue" description="4-aspartylphosphate" evidence="4">
    <location>
        <position position="57"/>
    </location>
</feature>
<dbReference type="AlphaFoldDB" id="A0A8J4M0D6"/>
<dbReference type="InterPro" id="IPR018062">
    <property type="entry name" value="HTH_AraC-typ_CS"/>
</dbReference>
<feature type="domain" description="HTH araC/xylS-type" evidence="5">
    <location>
        <begin position="159"/>
        <end position="257"/>
    </location>
</feature>
<dbReference type="InterPro" id="IPR009057">
    <property type="entry name" value="Homeodomain-like_sf"/>
</dbReference>
<dbReference type="InterPro" id="IPR001789">
    <property type="entry name" value="Sig_transdc_resp-reg_receiver"/>
</dbReference>
<evidence type="ECO:0000313" key="8">
    <source>
        <dbReference type="Proteomes" id="UP000677918"/>
    </source>
</evidence>
<dbReference type="CDD" id="cd17536">
    <property type="entry name" value="REC_YesN-like"/>
    <property type="match status" value="1"/>
</dbReference>
<dbReference type="SMART" id="SM00342">
    <property type="entry name" value="HTH_ARAC"/>
    <property type="match status" value="1"/>
</dbReference>
<reference evidence="7" key="1">
    <citation type="submission" date="2021-04" db="EMBL/GenBank/DDBJ databases">
        <title>Draft genome sequence of Xylanibacillus composti strain K13.</title>
        <authorList>
            <person name="Uke A."/>
            <person name="Chhe C."/>
            <person name="Baramee S."/>
            <person name="Kosugi A."/>
        </authorList>
    </citation>
    <scope>NUCLEOTIDE SEQUENCE</scope>
    <source>
        <strain evidence="7">K13</strain>
    </source>
</reference>
<dbReference type="Proteomes" id="UP000677918">
    <property type="component" value="Unassembled WGS sequence"/>
</dbReference>
<evidence type="ECO:0000313" key="7">
    <source>
        <dbReference type="EMBL" id="GIQ67339.1"/>
    </source>
</evidence>
<evidence type="ECO:0000256" key="2">
    <source>
        <dbReference type="ARBA" id="ARBA00023125"/>
    </source>
</evidence>
<dbReference type="PROSITE" id="PS50110">
    <property type="entry name" value="RESPONSE_REGULATORY"/>
    <property type="match status" value="1"/>
</dbReference>
<dbReference type="PROSITE" id="PS00041">
    <property type="entry name" value="HTH_ARAC_FAMILY_1"/>
    <property type="match status" value="1"/>
</dbReference>
<keyword evidence="8" id="KW-1185">Reference proteome</keyword>
<feature type="domain" description="Response regulatory" evidence="6">
    <location>
        <begin position="5"/>
        <end position="124"/>
    </location>
</feature>
<evidence type="ECO:0000256" key="3">
    <source>
        <dbReference type="ARBA" id="ARBA00023163"/>
    </source>
</evidence>
<dbReference type="InterPro" id="IPR011006">
    <property type="entry name" value="CheY-like_superfamily"/>
</dbReference>
<dbReference type="GO" id="GO:0043565">
    <property type="term" value="F:sequence-specific DNA binding"/>
    <property type="evidence" value="ECO:0007669"/>
    <property type="project" value="InterPro"/>
</dbReference>
<proteinExistence type="predicted"/>
<keyword evidence="3" id="KW-0804">Transcription</keyword>
<evidence type="ECO:0000259" key="6">
    <source>
        <dbReference type="PROSITE" id="PS50110"/>
    </source>
</evidence>